<accession>A0A9Q1H3A0</accession>
<name>A0A9Q1H3A0_HOLLE</name>
<evidence type="ECO:0000313" key="1">
    <source>
        <dbReference type="EMBL" id="KAJ8030631.1"/>
    </source>
</evidence>
<dbReference type="AlphaFoldDB" id="A0A9Q1H3A0"/>
<dbReference type="OrthoDB" id="10066248at2759"/>
<dbReference type="EMBL" id="JAIZAY010000013">
    <property type="protein sequence ID" value="KAJ8030631.1"/>
    <property type="molecule type" value="Genomic_DNA"/>
</dbReference>
<dbReference type="Proteomes" id="UP001152320">
    <property type="component" value="Chromosome 13"/>
</dbReference>
<comment type="caution">
    <text evidence="1">The sequence shown here is derived from an EMBL/GenBank/DDBJ whole genome shotgun (WGS) entry which is preliminary data.</text>
</comment>
<keyword evidence="2" id="KW-1185">Reference proteome</keyword>
<evidence type="ECO:0000313" key="2">
    <source>
        <dbReference type="Proteomes" id="UP001152320"/>
    </source>
</evidence>
<reference evidence="1" key="1">
    <citation type="submission" date="2021-10" db="EMBL/GenBank/DDBJ databases">
        <title>Tropical sea cucumber genome reveals ecological adaptation and Cuvierian tubules defense mechanism.</title>
        <authorList>
            <person name="Chen T."/>
        </authorList>
    </citation>
    <scope>NUCLEOTIDE SEQUENCE</scope>
    <source>
        <strain evidence="1">Nanhai2018</strain>
        <tissue evidence="1">Muscle</tissue>
    </source>
</reference>
<organism evidence="1 2">
    <name type="scientific">Holothuria leucospilota</name>
    <name type="common">Black long sea cucumber</name>
    <name type="synonym">Mertensiothuria leucospilota</name>
    <dbReference type="NCBI Taxonomy" id="206669"/>
    <lineage>
        <taxon>Eukaryota</taxon>
        <taxon>Metazoa</taxon>
        <taxon>Echinodermata</taxon>
        <taxon>Eleutherozoa</taxon>
        <taxon>Echinozoa</taxon>
        <taxon>Holothuroidea</taxon>
        <taxon>Aspidochirotacea</taxon>
        <taxon>Aspidochirotida</taxon>
        <taxon>Holothuriidae</taxon>
        <taxon>Holothuria</taxon>
    </lineage>
</organism>
<protein>
    <submittedName>
        <fullName evidence="1">Uncharacterized protein</fullName>
    </submittedName>
</protein>
<proteinExistence type="predicted"/>
<gene>
    <name evidence="1" type="ORF">HOLleu_27099</name>
</gene>
<sequence>MSAEEIARVIAESNRGIAESLAKSLQGLRLHAQPSVRLSRFTGFPRKPGDQTLTEWLEDFEAYCRQCEVRNADKASLLIDHLGGNAKEEVMCHSVETRQSCDRIKQILKDRFMGRETYQSLNAAFYSRQQMEGEGLADYSRALMKLYGRMEGIASTEEKNALASLKEGALKERLVSGARDASTRRELRRIEMSSKDKAFLSIRNEVLTLDR</sequence>